<dbReference type="HOGENOM" id="CLU_3120524_0_0_6"/>
<dbReference type="Proteomes" id="UP000004263">
    <property type="component" value="Unassembled WGS sequence"/>
</dbReference>
<proteinExistence type="predicted"/>
<reference evidence="1 2" key="1">
    <citation type="submission" date="2006-03" db="EMBL/GenBank/DDBJ databases">
        <authorList>
            <person name="Pinhassi J."/>
            <person name="Pedros-Alio C."/>
            <person name="Ferriera S."/>
            <person name="Johnson J."/>
            <person name="Kravitz S."/>
            <person name="Halpern A."/>
            <person name="Remington K."/>
            <person name="Beeson K."/>
            <person name="Tran B."/>
            <person name="Rogers Y.-H."/>
            <person name="Friedman R."/>
            <person name="Venter J.C."/>
        </authorList>
    </citation>
    <scope>NUCLEOTIDE SEQUENCE [LARGE SCALE GENOMIC DNA]</scope>
    <source>
        <strain evidence="1 2">RED65</strain>
    </source>
</reference>
<keyword evidence="2" id="KW-1185">Reference proteome</keyword>
<organism evidence="1 2">
    <name type="scientific">Bermanella marisrubri</name>
    <dbReference type="NCBI Taxonomy" id="207949"/>
    <lineage>
        <taxon>Bacteria</taxon>
        <taxon>Pseudomonadati</taxon>
        <taxon>Pseudomonadota</taxon>
        <taxon>Gammaproteobacteria</taxon>
        <taxon>Oceanospirillales</taxon>
        <taxon>Oceanospirillaceae</taxon>
        <taxon>Bermanella</taxon>
    </lineage>
</organism>
<dbReference type="EMBL" id="AAQH01000001">
    <property type="protein sequence ID" value="EAT13469.1"/>
    <property type="molecule type" value="Genomic_DNA"/>
</dbReference>
<protein>
    <submittedName>
        <fullName evidence="1">Cell developmental protein SirA</fullName>
    </submittedName>
</protein>
<dbReference type="AlphaFoldDB" id="Q1N6X3"/>
<dbReference type="OrthoDB" id="6121266at2"/>
<name>Q1N6X3_9GAMM</name>
<evidence type="ECO:0000313" key="1">
    <source>
        <dbReference type="EMBL" id="EAT13469.1"/>
    </source>
</evidence>
<dbReference type="RefSeq" id="WP_007016890.1">
    <property type="nucleotide sequence ID" value="NZ_CH724113.1"/>
</dbReference>
<evidence type="ECO:0000313" key="2">
    <source>
        <dbReference type="Proteomes" id="UP000004263"/>
    </source>
</evidence>
<dbReference type="STRING" id="207949.RED65_08764"/>
<comment type="caution">
    <text evidence="1">The sequence shown here is derived from an EMBL/GenBank/DDBJ whole genome shotgun (WGS) entry which is preliminary data.</text>
</comment>
<accession>Q1N6X3</accession>
<gene>
    <name evidence="1" type="ORF">RED65_08764</name>
</gene>
<sequence length="51" mass="6079">MLNPVTIQYMSREEIERLLFSFSADKDNEQAQAFEALARRLLYLLEQSQDR</sequence>